<evidence type="ECO:0000256" key="6">
    <source>
        <dbReference type="ARBA" id="ARBA00023136"/>
    </source>
</evidence>
<evidence type="ECO:0000259" key="8">
    <source>
        <dbReference type="Pfam" id="PF02687"/>
    </source>
</evidence>
<feature type="transmembrane region" description="Helical" evidence="7">
    <location>
        <begin position="332"/>
        <end position="360"/>
    </location>
</feature>
<feature type="domain" description="ABC3 transporter permease C-terminal" evidence="8">
    <location>
        <begin position="289"/>
        <end position="429"/>
    </location>
</feature>
<proteinExistence type="inferred from homology"/>
<reference evidence="11" key="1">
    <citation type="journal article" date="2013" name="Stand. Genomic Sci.">
        <title>Complete genome sequence of the halophilic bacterium Spirochaeta africana type strain (Z-7692(T)) from the alkaline Lake Magadi in the East African Rift.</title>
        <authorList>
            <person name="Liolos K."/>
            <person name="Abt B."/>
            <person name="Scheuner C."/>
            <person name="Teshima H."/>
            <person name="Held B."/>
            <person name="Lapidus A."/>
            <person name="Nolan M."/>
            <person name="Lucas S."/>
            <person name="Deshpande S."/>
            <person name="Cheng J.F."/>
            <person name="Tapia R."/>
            <person name="Goodwin L.A."/>
            <person name="Pitluck S."/>
            <person name="Pagani I."/>
            <person name="Ivanova N."/>
            <person name="Mavromatis K."/>
            <person name="Mikhailova N."/>
            <person name="Huntemann M."/>
            <person name="Pati A."/>
            <person name="Chen A."/>
            <person name="Palaniappan K."/>
            <person name="Land M."/>
            <person name="Rohde M."/>
            <person name="Tindall B.J."/>
            <person name="Detter J.C."/>
            <person name="Goker M."/>
            <person name="Bristow J."/>
            <person name="Eisen J.A."/>
            <person name="Markowitz V."/>
            <person name="Hugenholtz P."/>
            <person name="Woyke T."/>
            <person name="Klenk H.P."/>
            <person name="Kyrpides N.C."/>
        </authorList>
    </citation>
    <scope>NUCLEOTIDE SEQUENCE</scope>
    <source>
        <strain evidence="11">ATCC 700263 / DSM 8902 / Z-7692</strain>
    </source>
</reference>
<dbReference type="InterPro" id="IPR003838">
    <property type="entry name" value="ABC3_permease_C"/>
</dbReference>
<gene>
    <name evidence="10" type="ordered locus">Spiaf_1062</name>
</gene>
<dbReference type="STRING" id="889378.Spiaf_1062"/>
<dbReference type="eggNOG" id="COG4591">
    <property type="taxonomic scope" value="Bacteria"/>
</dbReference>
<evidence type="ECO:0000256" key="1">
    <source>
        <dbReference type="ARBA" id="ARBA00004651"/>
    </source>
</evidence>
<evidence type="ECO:0000313" key="11">
    <source>
        <dbReference type="Proteomes" id="UP000007383"/>
    </source>
</evidence>
<protein>
    <submittedName>
        <fullName evidence="10">ABC-type transport system, involved in lipoprotein release, permease component</fullName>
    </submittedName>
</protein>
<dbReference type="GO" id="GO:0098797">
    <property type="term" value="C:plasma membrane protein complex"/>
    <property type="evidence" value="ECO:0007669"/>
    <property type="project" value="TreeGrafter"/>
</dbReference>
<dbReference type="AlphaFoldDB" id="H9UI06"/>
<name>H9UI06_SPIAZ</name>
<dbReference type="HOGENOM" id="CLU_000604_8_1_12"/>
<dbReference type="Pfam" id="PF12704">
    <property type="entry name" value="MacB_PCD"/>
    <property type="match status" value="1"/>
</dbReference>
<evidence type="ECO:0000313" key="10">
    <source>
        <dbReference type="EMBL" id="AFG37149.1"/>
    </source>
</evidence>
<dbReference type="PANTHER" id="PTHR30489:SF0">
    <property type="entry name" value="LIPOPROTEIN-RELEASING SYSTEM TRANSMEMBRANE PROTEIN LOLE"/>
    <property type="match status" value="1"/>
</dbReference>
<dbReference type="KEGG" id="sfc:Spiaf_1062"/>
<comment type="subcellular location">
    <subcellularLocation>
        <location evidence="1">Cell membrane</location>
        <topology evidence="1">Multi-pass membrane protein</topology>
    </subcellularLocation>
</comment>
<dbReference type="Pfam" id="PF02687">
    <property type="entry name" value="FtsX"/>
    <property type="match status" value="1"/>
</dbReference>
<evidence type="ECO:0000256" key="4">
    <source>
        <dbReference type="ARBA" id="ARBA00022692"/>
    </source>
</evidence>
<feature type="transmembrane region" description="Helical" evidence="7">
    <location>
        <begin position="26"/>
        <end position="46"/>
    </location>
</feature>
<organism evidence="10 11">
    <name type="scientific">Spirochaeta africana (strain ATCC 700263 / DSM 8902 / Z-7692)</name>
    <dbReference type="NCBI Taxonomy" id="889378"/>
    <lineage>
        <taxon>Bacteria</taxon>
        <taxon>Pseudomonadati</taxon>
        <taxon>Spirochaetota</taxon>
        <taxon>Spirochaetia</taxon>
        <taxon>Spirochaetales</taxon>
        <taxon>Spirochaetaceae</taxon>
        <taxon>Spirochaeta</taxon>
    </lineage>
</organism>
<keyword evidence="4 7" id="KW-0812">Transmembrane</keyword>
<feature type="transmembrane region" description="Helical" evidence="7">
    <location>
        <begin position="286"/>
        <end position="311"/>
    </location>
</feature>
<keyword evidence="10" id="KW-0449">Lipoprotein</keyword>
<keyword evidence="6 7" id="KW-0472">Membrane</keyword>
<dbReference type="InterPro" id="IPR051447">
    <property type="entry name" value="Lipoprotein-release_system"/>
</dbReference>
<comment type="similarity">
    <text evidence="2">Belongs to the ABC-4 integral membrane protein family. LolC/E subfamily.</text>
</comment>
<evidence type="ECO:0000259" key="9">
    <source>
        <dbReference type="Pfam" id="PF12704"/>
    </source>
</evidence>
<dbReference type="InterPro" id="IPR025857">
    <property type="entry name" value="MacB_PCD"/>
</dbReference>
<dbReference type="EMBL" id="CP003282">
    <property type="protein sequence ID" value="AFG37149.1"/>
    <property type="molecule type" value="Genomic_DNA"/>
</dbReference>
<evidence type="ECO:0000256" key="7">
    <source>
        <dbReference type="SAM" id="Phobius"/>
    </source>
</evidence>
<evidence type="ECO:0000256" key="3">
    <source>
        <dbReference type="ARBA" id="ARBA00022475"/>
    </source>
</evidence>
<keyword evidence="11" id="KW-1185">Reference proteome</keyword>
<dbReference type="GO" id="GO:0044874">
    <property type="term" value="P:lipoprotein localization to outer membrane"/>
    <property type="evidence" value="ECO:0007669"/>
    <property type="project" value="TreeGrafter"/>
</dbReference>
<dbReference type="PATRIC" id="fig|889378.3.peg.1063"/>
<evidence type="ECO:0000256" key="2">
    <source>
        <dbReference type="ARBA" id="ARBA00005236"/>
    </source>
</evidence>
<dbReference type="RefSeq" id="WP_014455141.1">
    <property type="nucleotide sequence ID" value="NC_017098.1"/>
</dbReference>
<sequence length="440" mass="47488">MSFFRRMRLALRFTLGKRAGEGSRPLGAIVGIAIAIVPLVVVVHVSDAMITGIADRFIETGTYHLRARPRFAVESERMEDKIAELRQIEGVTYAAAERNGFALVYHGENRTGVQVRAVAPDIYRSDPGFRRYLDLDQGEFAIEGREDIVIGRSIAETLGVGSGDSLRVLTVRSLPGGGILPRVSSFTVRGVVSTGYQELDRLWVFMNLERGSSILPPEDTSLSIGVKVAYPMALPNDLFSESPDRTEHMLNVVEQVETVLGSTYRVRTWFQEEQSRYLAFGTTRTALVVVMVLIMAVAAVNISSSMVLLVLSRQHDIGVLKALGAAPADIRALFLMIGGLIGFIGAGIGTLAGVILSTLINQLLQGLEFAAGMISALLTGSPIEGSVIGGDFYLEVIPVQILVGSSLTIWGAAVLLAVASSLVPAFRAAAVRPMQVLYRR</sequence>
<dbReference type="PANTHER" id="PTHR30489">
    <property type="entry name" value="LIPOPROTEIN-RELEASING SYSTEM TRANSMEMBRANE PROTEIN LOLE"/>
    <property type="match status" value="1"/>
</dbReference>
<keyword evidence="3" id="KW-1003">Cell membrane</keyword>
<evidence type="ECO:0000256" key="5">
    <source>
        <dbReference type="ARBA" id="ARBA00022989"/>
    </source>
</evidence>
<feature type="transmembrane region" description="Helical" evidence="7">
    <location>
        <begin position="409"/>
        <end position="430"/>
    </location>
</feature>
<dbReference type="OrthoDB" id="368479at2"/>
<accession>H9UI06</accession>
<dbReference type="Proteomes" id="UP000007383">
    <property type="component" value="Chromosome"/>
</dbReference>
<keyword evidence="5 7" id="KW-1133">Transmembrane helix</keyword>
<feature type="domain" description="MacB-like periplasmic core" evidence="9">
    <location>
        <begin position="28"/>
        <end position="227"/>
    </location>
</feature>